<comment type="caution">
    <text evidence="1">The sequence shown here is derived from an EMBL/GenBank/DDBJ whole genome shotgun (WGS) entry which is preliminary data.</text>
</comment>
<reference evidence="2" key="1">
    <citation type="journal article" date="2019" name="Int. J. Syst. Evol. Microbiol.">
        <title>The Global Catalogue of Microorganisms (GCM) 10K type strain sequencing project: providing services to taxonomists for standard genome sequencing and annotation.</title>
        <authorList>
            <consortium name="The Broad Institute Genomics Platform"/>
            <consortium name="The Broad Institute Genome Sequencing Center for Infectious Disease"/>
            <person name="Wu L."/>
            <person name="Ma J."/>
        </authorList>
    </citation>
    <scope>NUCLEOTIDE SEQUENCE [LARGE SCALE GENOMIC DNA]</scope>
    <source>
        <strain evidence="2">JCM 17441</strain>
    </source>
</reference>
<dbReference type="InterPro" id="IPR010667">
    <property type="entry name" value="Phage_T4_Gp19"/>
</dbReference>
<gene>
    <name evidence="1" type="ORF">GCM10022255_037810</name>
</gene>
<evidence type="ECO:0000313" key="1">
    <source>
        <dbReference type="EMBL" id="GAA4250213.1"/>
    </source>
</evidence>
<dbReference type="PANTHER" id="PTHR38009:SF1">
    <property type="entry name" value="CONSERVED HYPOTHETICAL PHAGE TAIL PROTEIN"/>
    <property type="match status" value="1"/>
</dbReference>
<dbReference type="NCBIfam" id="TIGR02241">
    <property type="entry name" value="conserved hypothetical phage tail region protein"/>
    <property type="match status" value="1"/>
</dbReference>
<protein>
    <recommendedName>
        <fullName evidence="3">Phage tail protein</fullName>
    </recommendedName>
</protein>
<dbReference type="EMBL" id="BAABAT010000009">
    <property type="protein sequence ID" value="GAA4250213.1"/>
    <property type="molecule type" value="Genomic_DNA"/>
</dbReference>
<evidence type="ECO:0008006" key="3">
    <source>
        <dbReference type="Google" id="ProtNLM"/>
    </source>
</evidence>
<name>A0ABP8D8X2_9ACTN</name>
<keyword evidence="2" id="KW-1185">Reference proteome</keyword>
<accession>A0ABP8D8X2</accession>
<dbReference type="RefSeq" id="WP_345128318.1">
    <property type="nucleotide sequence ID" value="NZ_BAABAT010000009.1"/>
</dbReference>
<dbReference type="Proteomes" id="UP001500620">
    <property type="component" value="Unassembled WGS sequence"/>
</dbReference>
<dbReference type="InterPro" id="IPR011747">
    <property type="entry name" value="CHP02241"/>
</dbReference>
<organism evidence="1 2">
    <name type="scientific">Dactylosporangium darangshiense</name>
    <dbReference type="NCBI Taxonomy" id="579108"/>
    <lineage>
        <taxon>Bacteria</taxon>
        <taxon>Bacillati</taxon>
        <taxon>Actinomycetota</taxon>
        <taxon>Actinomycetes</taxon>
        <taxon>Micromonosporales</taxon>
        <taxon>Micromonosporaceae</taxon>
        <taxon>Dactylosporangium</taxon>
    </lineage>
</organism>
<dbReference type="Pfam" id="PF06841">
    <property type="entry name" value="Phage_T4_gp19"/>
    <property type="match status" value="1"/>
</dbReference>
<sequence length="165" mass="18065">MTMPAPVAATPSAQPGNWVDPYRAYNFKLLINNVTEGHFTEVTGLGVKVERISYREAGNNSIVRAIPSRVTYPPVTLRFGLTNSVDLWEWLMTAVEGRVSRRNVSIVMLDAAGATEVLRWNLVNAWPQEWYGAPLDAMSRELAIETLSLAHEGLQREAGGGGPAA</sequence>
<evidence type="ECO:0000313" key="2">
    <source>
        <dbReference type="Proteomes" id="UP001500620"/>
    </source>
</evidence>
<dbReference type="PANTHER" id="PTHR38009">
    <property type="entry name" value="CONSERVED HYPOTHETICAL PHAGE TAIL PROTEIN"/>
    <property type="match status" value="1"/>
</dbReference>
<proteinExistence type="predicted"/>